<reference evidence="2 3" key="1">
    <citation type="submission" date="2016-09" db="EMBL/GenBank/DDBJ databases">
        <title>genome sequence of Mycobacterium sp. 739 SCH.</title>
        <authorList>
            <person name="Greninger A.L."/>
            <person name="Qin X."/>
            <person name="Jerome K."/>
            <person name="Vora S."/>
            <person name="Quinn K."/>
        </authorList>
    </citation>
    <scope>NUCLEOTIDE SEQUENCE [LARGE SCALE GENOMIC DNA]</scope>
    <source>
        <strain evidence="2 3">SCH</strain>
    </source>
</reference>
<evidence type="ECO:0000313" key="3">
    <source>
        <dbReference type="Proteomes" id="UP000178953"/>
    </source>
</evidence>
<gene>
    <name evidence="2" type="ORF">BEL07_22890</name>
</gene>
<protein>
    <submittedName>
        <fullName evidence="2">Uncharacterized protein</fullName>
    </submittedName>
</protein>
<name>A0A1E8PZ54_9MYCO</name>
<sequence>MNSFWEMRWYEVYAYGMLLPILILGTILAWKLAQAVIRSLQRLAAHRAATQLLRNNRPAPDDRWSWLDWQWAFSQITVKQGKKDD</sequence>
<keyword evidence="1" id="KW-0472">Membrane</keyword>
<keyword evidence="1" id="KW-0812">Transmembrane</keyword>
<proteinExistence type="predicted"/>
<comment type="caution">
    <text evidence="2">The sequence shown here is derived from an EMBL/GenBank/DDBJ whole genome shotgun (WGS) entry which is preliminary data.</text>
</comment>
<dbReference type="Proteomes" id="UP000178953">
    <property type="component" value="Unassembled WGS sequence"/>
</dbReference>
<keyword evidence="1" id="KW-1133">Transmembrane helix</keyword>
<feature type="transmembrane region" description="Helical" evidence="1">
    <location>
        <begin position="12"/>
        <end position="33"/>
    </location>
</feature>
<accession>A0A1E8PZ54</accession>
<keyword evidence="3" id="KW-1185">Reference proteome</keyword>
<dbReference type="AlphaFoldDB" id="A0A1E8PZ54"/>
<evidence type="ECO:0000256" key="1">
    <source>
        <dbReference type="SAM" id="Phobius"/>
    </source>
</evidence>
<organism evidence="2 3">
    <name type="scientific">Mycolicibacterium grossiae</name>
    <dbReference type="NCBI Taxonomy" id="1552759"/>
    <lineage>
        <taxon>Bacteria</taxon>
        <taxon>Bacillati</taxon>
        <taxon>Actinomycetota</taxon>
        <taxon>Actinomycetes</taxon>
        <taxon>Mycobacteriales</taxon>
        <taxon>Mycobacteriaceae</taxon>
        <taxon>Mycolicibacterium</taxon>
    </lineage>
</organism>
<dbReference type="RefSeq" id="WP_070355362.1">
    <property type="nucleotide sequence ID" value="NZ_MCHX01000067.1"/>
</dbReference>
<dbReference type="EMBL" id="MCHX01000067">
    <property type="protein sequence ID" value="OFJ51417.1"/>
    <property type="molecule type" value="Genomic_DNA"/>
</dbReference>
<evidence type="ECO:0000313" key="2">
    <source>
        <dbReference type="EMBL" id="OFJ51417.1"/>
    </source>
</evidence>